<dbReference type="SUPFAM" id="SSF110738">
    <property type="entry name" value="Glycerate kinase I"/>
    <property type="match status" value="1"/>
</dbReference>
<keyword evidence="2 4" id="KW-0808">Transferase</keyword>
<evidence type="ECO:0000313" key="6">
    <source>
        <dbReference type="Proteomes" id="UP001499993"/>
    </source>
</evidence>
<dbReference type="InterPro" id="IPR004381">
    <property type="entry name" value="Glycerate_kinase"/>
</dbReference>
<dbReference type="Gene3D" id="3.40.50.10350">
    <property type="entry name" value="Glycerate kinase, domain 1"/>
    <property type="match status" value="1"/>
</dbReference>
<dbReference type="GO" id="GO:0016301">
    <property type="term" value="F:kinase activity"/>
    <property type="evidence" value="ECO:0007669"/>
    <property type="project" value="UniProtKB-KW"/>
</dbReference>
<accession>A0ABP9G784</accession>
<dbReference type="InterPro" id="IPR018197">
    <property type="entry name" value="Glycerate_kinase_RE-like"/>
</dbReference>
<protein>
    <submittedName>
        <fullName evidence="5">Glycerate kinase</fullName>
    </submittedName>
</protein>
<keyword evidence="3 4" id="KW-0418">Kinase</keyword>
<evidence type="ECO:0000256" key="3">
    <source>
        <dbReference type="ARBA" id="ARBA00022777"/>
    </source>
</evidence>
<dbReference type="NCBIfam" id="TIGR00045">
    <property type="entry name" value="glycerate kinase"/>
    <property type="match status" value="1"/>
</dbReference>
<evidence type="ECO:0000256" key="2">
    <source>
        <dbReference type="ARBA" id="ARBA00022679"/>
    </source>
</evidence>
<dbReference type="PANTHER" id="PTHR21599">
    <property type="entry name" value="GLYCERATE KINASE"/>
    <property type="match status" value="1"/>
</dbReference>
<dbReference type="RefSeq" id="WP_345555135.1">
    <property type="nucleotide sequence ID" value="NZ_BAABIK010000001.1"/>
</dbReference>
<dbReference type="InterPro" id="IPR036129">
    <property type="entry name" value="Glycerate_kinase_sf"/>
</dbReference>
<dbReference type="Proteomes" id="UP001499993">
    <property type="component" value="Unassembled WGS sequence"/>
</dbReference>
<evidence type="ECO:0000256" key="4">
    <source>
        <dbReference type="PIRNR" id="PIRNR006078"/>
    </source>
</evidence>
<dbReference type="PIRSF" id="PIRSF006078">
    <property type="entry name" value="GlxK"/>
    <property type="match status" value="1"/>
</dbReference>
<sequence>MRIVIAPDKFAGTLSAVEAAEAVAEGWRSVDPGAQTRLLPLSDGGPGFVEVLHTALGGTLHEAQVTGPLGAPVPARYLVSGATAYIESAQACGLHLVPGDRRDPGRTTSRGVGELIARAVADGARSVVVGLGGSSTNDGGAGMLAALGAEPAEALSCGGAALGQLPGAVGLDAAREAVHGVSLVAATDVDNPLLGLHGASAVFGPQKGADDDQVQRLDAALAAFAEATDPGGLRDAPGAGAAGGLGYGMLLVGGAVESGIARVLGAVGLAEDVSAADLVITGEGSFDTQSLRGKLPHGVARAAADQGVPCVVLAGAVGVGRQEAAAAGIAETYSLVESAGSTEAAMSRSAEELRKLAADVARRWSGARTGAAGAAGDSSAE</sequence>
<dbReference type="PANTHER" id="PTHR21599:SF0">
    <property type="entry name" value="GLYCERATE KINASE"/>
    <property type="match status" value="1"/>
</dbReference>
<dbReference type="InterPro" id="IPR018193">
    <property type="entry name" value="Glyc_kinase_flavodox-like_fold"/>
</dbReference>
<evidence type="ECO:0000313" key="5">
    <source>
        <dbReference type="EMBL" id="GAA4927405.1"/>
    </source>
</evidence>
<dbReference type="EMBL" id="BAABIK010000001">
    <property type="protein sequence ID" value="GAA4927405.1"/>
    <property type="molecule type" value="Genomic_DNA"/>
</dbReference>
<keyword evidence="6" id="KW-1185">Reference proteome</keyword>
<dbReference type="Gene3D" id="3.90.1510.10">
    <property type="entry name" value="Glycerate kinase, domain 2"/>
    <property type="match status" value="1"/>
</dbReference>
<organism evidence="5 6">
    <name type="scientific">Streptomonospora halophila</name>
    <dbReference type="NCBI Taxonomy" id="427369"/>
    <lineage>
        <taxon>Bacteria</taxon>
        <taxon>Bacillati</taxon>
        <taxon>Actinomycetota</taxon>
        <taxon>Actinomycetes</taxon>
        <taxon>Streptosporangiales</taxon>
        <taxon>Nocardiopsidaceae</taxon>
        <taxon>Streptomonospora</taxon>
    </lineage>
</organism>
<dbReference type="Pfam" id="PF02595">
    <property type="entry name" value="Gly_kinase"/>
    <property type="match status" value="1"/>
</dbReference>
<comment type="similarity">
    <text evidence="1 4">Belongs to the glycerate kinase type-1 family.</text>
</comment>
<gene>
    <name evidence="5" type="ORF">GCM10023224_03000</name>
</gene>
<evidence type="ECO:0000256" key="1">
    <source>
        <dbReference type="ARBA" id="ARBA00006284"/>
    </source>
</evidence>
<reference evidence="6" key="1">
    <citation type="journal article" date="2019" name="Int. J. Syst. Evol. Microbiol.">
        <title>The Global Catalogue of Microorganisms (GCM) 10K type strain sequencing project: providing services to taxonomists for standard genome sequencing and annotation.</title>
        <authorList>
            <consortium name="The Broad Institute Genomics Platform"/>
            <consortium name="The Broad Institute Genome Sequencing Center for Infectious Disease"/>
            <person name="Wu L."/>
            <person name="Ma J."/>
        </authorList>
    </citation>
    <scope>NUCLEOTIDE SEQUENCE [LARGE SCALE GENOMIC DNA]</scope>
    <source>
        <strain evidence="6">JCM 18123</strain>
    </source>
</reference>
<name>A0ABP9G784_9ACTN</name>
<comment type="caution">
    <text evidence="5">The sequence shown here is derived from an EMBL/GenBank/DDBJ whole genome shotgun (WGS) entry which is preliminary data.</text>
</comment>
<proteinExistence type="inferred from homology"/>